<evidence type="ECO:0000313" key="4">
    <source>
        <dbReference type="EMBL" id="KXK07964.1"/>
    </source>
</evidence>
<dbReference type="Proteomes" id="UP000070449">
    <property type="component" value="Unassembled WGS sequence"/>
</dbReference>
<comment type="caution">
    <text evidence="4">The sequence shown here is derived from an EMBL/GenBank/DDBJ whole genome shotgun (WGS) entry which is preliminary data.</text>
</comment>
<evidence type="ECO:0000256" key="1">
    <source>
        <dbReference type="ARBA" id="ARBA00022723"/>
    </source>
</evidence>
<gene>
    <name evidence="4" type="primary">argE</name>
    <name evidence="4" type="ORF">UZ20_WS6002001017</name>
</gene>
<dbReference type="Pfam" id="PF07687">
    <property type="entry name" value="M20_dimer"/>
    <property type="match status" value="1"/>
</dbReference>
<dbReference type="Gene3D" id="3.30.70.360">
    <property type="match status" value="1"/>
</dbReference>
<reference evidence="4 5" key="1">
    <citation type="submission" date="2015-02" db="EMBL/GenBank/DDBJ databases">
        <title>Improved understanding of the partial-nitritation anammox process through 23 genomes representing the majority of the microbial community.</title>
        <authorList>
            <person name="Speth D.R."/>
            <person name="In T Zandt M."/>
            <person name="Guerrero Cruz S."/>
            <person name="Jetten M.S."/>
            <person name="Dutilh B.E."/>
        </authorList>
    </citation>
    <scope>NUCLEOTIDE SEQUENCE [LARGE SCALE GENOMIC DNA]</scope>
    <source>
        <strain evidence="4">OLB21</strain>
    </source>
</reference>
<sequence>MQKQHDILKLAKELIRIPTIPNSKVHLKQALDLVKSSLAEYTIEDFFANGQISSLIHNQAKGFRNFKFVLNIHLDIIPAKDNQYSPKIIGDKLYGAGAMDMKANAACCVLVFKEYAKNLDYPLALQVTTDEEIGGFDGTAYQLKNGLTAEFVISSEPTNLDIVNQAKGIMWLEVEFKGKSAHGAYPWKGNNALFQASDFITKLSGKIKNPVKKDWITTINFSKLNTVNKAFNKVPDQACLGMDIRFVPGDHDRILKVIKKLLPKGAKLNILTNEPAMDVDPENMHIKSLQRITKSITNKKCKLYAAQGSSDVRHFVKLGMPGVEFGPVGGGIGSDEEWVSISSLDDYYEIIKTFLLDATK</sequence>
<dbReference type="GO" id="GO:0046872">
    <property type="term" value="F:metal ion binding"/>
    <property type="evidence" value="ECO:0007669"/>
    <property type="project" value="UniProtKB-KW"/>
</dbReference>
<dbReference type="Pfam" id="PF01546">
    <property type="entry name" value="Peptidase_M20"/>
    <property type="match status" value="1"/>
</dbReference>
<protein>
    <submittedName>
        <fullName evidence="4">Acetylornithine deacetylase</fullName>
        <ecNumber evidence="4">3.5.1.16</ecNumber>
    </submittedName>
</protein>
<dbReference type="EC" id="3.5.1.16" evidence="4"/>
<organism evidence="4 5">
    <name type="scientific">candidate division WS6 bacterium OLB21</name>
    <dbReference type="NCBI Taxonomy" id="1617427"/>
    <lineage>
        <taxon>Bacteria</taxon>
        <taxon>Candidatus Dojkabacteria</taxon>
    </lineage>
</organism>
<dbReference type="PANTHER" id="PTHR43808">
    <property type="entry name" value="ACETYLORNITHINE DEACETYLASE"/>
    <property type="match status" value="1"/>
</dbReference>
<proteinExistence type="predicted"/>
<dbReference type="InterPro" id="IPR002933">
    <property type="entry name" value="Peptidase_M20"/>
</dbReference>
<dbReference type="GO" id="GO:0008777">
    <property type="term" value="F:acetylornithine deacetylase activity"/>
    <property type="evidence" value="ECO:0007669"/>
    <property type="project" value="UniProtKB-EC"/>
</dbReference>
<dbReference type="STRING" id="1617427.UZ20_WS6002001017"/>
<dbReference type="GO" id="GO:0006526">
    <property type="term" value="P:L-arginine biosynthetic process"/>
    <property type="evidence" value="ECO:0007669"/>
    <property type="project" value="TreeGrafter"/>
</dbReference>
<dbReference type="SUPFAM" id="SSF55031">
    <property type="entry name" value="Bacterial exopeptidase dimerisation domain"/>
    <property type="match status" value="1"/>
</dbReference>
<dbReference type="EMBL" id="JYPD01000027">
    <property type="protein sequence ID" value="KXK07964.1"/>
    <property type="molecule type" value="Genomic_DNA"/>
</dbReference>
<dbReference type="InterPro" id="IPR050072">
    <property type="entry name" value="Peptidase_M20A"/>
</dbReference>
<keyword evidence="2 4" id="KW-0378">Hydrolase</keyword>
<keyword evidence="1" id="KW-0479">Metal-binding</keyword>
<dbReference type="InterPro" id="IPR011650">
    <property type="entry name" value="Peptidase_M20_dimer"/>
</dbReference>
<dbReference type="PATRIC" id="fig|1617427.3.peg.1065"/>
<dbReference type="InterPro" id="IPR036264">
    <property type="entry name" value="Bact_exopeptidase_dim_dom"/>
</dbReference>
<evidence type="ECO:0000313" key="5">
    <source>
        <dbReference type="Proteomes" id="UP000070449"/>
    </source>
</evidence>
<dbReference type="PANTHER" id="PTHR43808:SF31">
    <property type="entry name" value="N-ACETYL-L-CITRULLINE DEACETYLASE"/>
    <property type="match status" value="1"/>
</dbReference>
<evidence type="ECO:0000259" key="3">
    <source>
        <dbReference type="Pfam" id="PF07687"/>
    </source>
</evidence>
<evidence type="ECO:0000256" key="2">
    <source>
        <dbReference type="ARBA" id="ARBA00022801"/>
    </source>
</evidence>
<dbReference type="AlphaFoldDB" id="A0A136KEY3"/>
<feature type="domain" description="Peptidase M20 dimerisation" evidence="3">
    <location>
        <begin position="166"/>
        <end position="264"/>
    </location>
</feature>
<accession>A0A136KEY3</accession>
<dbReference type="SUPFAM" id="SSF53187">
    <property type="entry name" value="Zn-dependent exopeptidases"/>
    <property type="match status" value="1"/>
</dbReference>
<dbReference type="Gene3D" id="3.40.630.10">
    <property type="entry name" value="Zn peptidases"/>
    <property type="match status" value="1"/>
</dbReference>
<name>A0A136KEY3_9BACT</name>